<dbReference type="InterPro" id="IPR005719">
    <property type="entry name" value="Dihydroorotate_DH_2"/>
</dbReference>
<sequence length="319" mass="35166">MRKKLKSLLYLTVAGYGAFSAISIYKGEAKFYKNYVMPIVHKLDAEKAHNLAVFVSEHRLLPKSSYIDPDILKINVFGKEFPNPIGIAAGFDKDGKAILGLKDIGFGFVEIGSVTPEPQPGNQQPRVFRLSQDLAIINRYGFNSEGHEEVLKRITNVKENGEPNIVGVNLGKNKTSSDPINDYVEGVKKFGPVADYLVINISSPNTPGLRDMQNKENLKRLLKTLVQTRNNLPLDKKPSLLLKLAPDLNDKEKKRYSGCFKPKRLPDSLKAVEVKNEIGGLSGEPLKDMSTKMIAEMNRLTGGMPIIGVGGVSSGERCL</sequence>
<dbReference type="NCBIfam" id="NF003652">
    <property type="entry name" value="PRK05286.2-5"/>
    <property type="match status" value="1"/>
</dbReference>
<protein>
    <recommendedName>
        <fullName evidence="6">Dihydroorotate dehydrogenase (quinone), mitochondrial</fullName>
        <ecNumber evidence="5">1.3.5.2</ecNumber>
    </recommendedName>
</protein>
<evidence type="ECO:0000256" key="5">
    <source>
        <dbReference type="ARBA" id="ARBA00012791"/>
    </source>
</evidence>
<evidence type="ECO:0000256" key="10">
    <source>
        <dbReference type="ARBA" id="ARBA00023136"/>
    </source>
</evidence>
<keyword evidence="10" id="KW-0472">Membrane</keyword>
<dbReference type="EC" id="1.3.5.2" evidence="5"/>
<dbReference type="PANTHER" id="PTHR48109">
    <property type="entry name" value="DIHYDROOROTATE DEHYDROGENASE (QUINONE), MITOCHONDRIAL-RELATED"/>
    <property type="match status" value="1"/>
</dbReference>
<evidence type="ECO:0000256" key="9">
    <source>
        <dbReference type="ARBA" id="ARBA00023002"/>
    </source>
</evidence>
<dbReference type="Pfam" id="PF01180">
    <property type="entry name" value="DHO_dh"/>
    <property type="match status" value="1"/>
</dbReference>
<accession>A0ABQ9K394</accession>
<name>A0ABQ9K394_9CUCU</name>
<evidence type="ECO:0000256" key="11">
    <source>
        <dbReference type="ARBA" id="ARBA00048639"/>
    </source>
</evidence>
<organism evidence="13 14">
    <name type="scientific">Molorchus minor</name>
    <dbReference type="NCBI Taxonomy" id="1323400"/>
    <lineage>
        <taxon>Eukaryota</taxon>
        <taxon>Metazoa</taxon>
        <taxon>Ecdysozoa</taxon>
        <taxon>Arthropoda</taxon>
        <taxon>Hexapoda</taxon>
        <taxon>Insecta</taxon>
        <taxon>Pterygota</taxon>
        <taxon>Neoptera</taxon>
        <taxon>Endopterygota</taxon>
        <taxon>Coleoptera</taxon>
        <taxon>Polyphaga</taxon>
        <taxon>Cucujiformia</taxon>
        <taxon>Chrysomeloidea</taxon>
        <taxon>Cerambycidae</taxon>
        <taxon>Lamiinae</taxon>
        <taxon>Monochamini</taxon>
        <taxon>Molorchus</taxon>
    </lineage>
</organism>
<evidence type="ECO:0000313" key="14">
    <source>
        <dbReference type="Proteomes" id="UP001162164"/>
    </source>
</evidence>
<comment type="cofactor">
    <cofactor evidence="1">
        <name>FMN</name>
        <dbReference type="ChEBI" id="CHEBI:58210"/>
    </cofactor>
</comment>
<keyword evidence="9" id="KW-0560">Oxidoreductase</keyword>
<evidence type="ECO:0000256" key="1">
    <source>
        <dbReference type="ARBA" id="ARBA00001917"/>
    </source>
</evidence>
<dbReference type="InterPro" id="IPR013785">
    <property type="entry name" value="Aldolase_TIM"/>
</dbReference>
<evidence type="ECO:0000256" key="6">
    <source>
        <dbReference type="ARBA" id="ARBA00017599"/>
    </source>
</evidence>
<evidence type="ECO:0000313" key="13">
    <source>
        <dbReference type="EMBL" id="KAJ8985083.1"/>
    </source>
</evidence>
<evidence type="ECO:0000256" key="7">
    <source>
        <dbReference type="ARBA" id="ARBA00022630"/>
    </source>
</evidence>
<comment type="pathway">
    <text evidence="3">Pyrimidine metabolism; UMP biosynthesis via de novo pathway; orotate from (S)-dihydroorotate (quinone route): step 1/1.</text>
</comment>
<feature type="domain" description="Dihydroorotate dehydrogenase catalytic" evidence="12">
    <location>
        <begin position="72"/>
        <end position="316"/>
    </location>
</feature>
<dbReference type="EMBL" id="JAPWTJ010000020">
    <property type="protein sequence ID" value="KAJ8985083.1"/>
    <property type="molecule type" value="Genomic_DNA"/>
</dbReference>
<evidence type="ECO:0000259" key="12">
    <source>
        <dbReference type="Pfam" id="PF01180"/>
    </source>
</evidence>
<dbReference type="CDD" id="cd04738">
    <property type="entry name" value="DHOD_2_like"/>
    <property type="match status" value="1"/>
</dbReference>
<dbReference type="NCBIfam" id="TIGR01036">
    <property type="entry name" value="pyrD_sub2"/>
    <property type="match status" value="1"/>
</dbReference>
<proteinExistence type="inferred from homology"/>
<comment type="catalytic activity">
    <reaction evidence="11">
        <text>(S)-dihydroorotate + a quinone = orotate + a quinol</text>
        <dbReference type="Rhea" id="RHEA:30187"/>
        <dbReference type="ChEBI" id="CHEBI:24646"/>
        <dbReference type="ChEBI" id="CHEBI:30839"/>
        <dbReference type="ChEBI" id="CHEBI:30864"/>
        <dbReference type="ChEBI" id="CHEBI:132124"/>
        <dbReference type="EC" id="1.3.5.2"/>
    </reaction>
</comment>
<reference evidence="13" key="1">
    <citation type="journal article" date="2023" name="Insect Mol. Biol.">
        <title>Genome sequencing provides insights into the evolution of gene families encoding plant cell wall-degrading enzymes in longhorned beetles.</title>
        <authorList>
            <person name="Shin N.R."/>
            <person name="Okamura Y."/>
            <person name="Kirsch R."/>
            <person name="Pauchet Y."/>
        </authorList>
    </citation>
    <scope>NUCLEOTIDE SEQUENCE</scope>
    <source>
        <strain evidence="13">MMC_N1</strain>
    </source>
</reference>
<dbReference type="InterPro" id="IPR050074">
    <property type="entry name" value="DHO_dehydrogenase"/>
</dbReference>
<gene>
    <name evidence="13" type="ORF">NQ317_019768</name>
</gene>
<dbReference type="Gene3D" id="3.20.20.70">
    <property type="entry name" value="Aldolase class I"/>
    <property type="match status" value="1"/>
</dbReference>
<keyword evidence="8" id="KW-0288">FMN</keyword>
<dbReference type="PANTHER" id="PTHR48109:SF4">
    <property type="entry name" value="DIHYDROOROTATE DEHYDROGENASE (QUINONE), MITOCHONDRIAL"/>
    <property type="match status" value="1"/>
</dbReference>
<comment type="caution">
    <text evidence="13">The sequence shown here is derived from an EMBL/GenBank/DDBJ whole genome shotgun (WGS) entry which is preliminary data.</text>
</comment>
<comment type="subcellular location">
    <subcellularLocation>
        <location evidence="2">Membrane</location>
    </subcellularLocation>
</comment>
<dbReference type="InterPro" id="IPR001295">
    <property type="entry name" value="Dihydroorotate_DH_CS"/>
</dbReference>
<comment type="similarity">
    <text evidence="4">Belongs to the dihydroorotate dehydrogenase family. Type 2 subfamily.</text>
</comment>
<dbReference type="Proteomes" id="UP001162164">
    <property type="component" value="Unassembled WGS sequence"/>
</dbReference>
<keyword evidence="7" id="KW-0285">Flavoprotein</keyword>
<keyword evidence="14" id="KW-1185">Reference proteome</keyword>
<evidence type="ECO:0000256" key="4">
    <source>
        <dbReference type="ARBA" id="ARBA00005359"/>
    </source>
</evidence>
<dbReference type="SUPFAM" id="SSF51395">
    <property type="entry name" value="FMN-linked oxidoreductases"/>
    <property type="match status" value="1"/>
</dbReference>
<evidence type="ECO:0000256" key="3">
    <source>
        <dbReference type="ARBA" id="ARBA00005161"/>
    </source>
</evidence>
<dbReference type="InterPro" id="IPR005720">
    <property type="entry name" value="Dihydroorotate_DH_cat"/>
</dbReference>
<evidence type="ECO:0000256" key="8">
    <source>
        <dbReference type="ARBA" id="ARBA00022643"/>
    </source>
</evidence>
<evidence type="ECO:0000256" key="2">
    <source>
        <dbReference type="ARBA" id="ARBA00004370"/>
    </source>
</evidence>
<dbReference type="PROSITE" id="PS00911">
    <property type="entry name" value="DHODEHASE_1"/>
    <property type="match status" value="1"/>
</dbReference>